<keyword evidence="3" id="KW-1185">Reference proteome</keyword>
<dbReference type="PANTHER" id="PTHR36839:SF1">
    <property type="entry name" value="METALLO-BETA-LACTAMASE FAMILY PROTEIN (AFU_ORTHOLOGUE AFUA_5G12770)"/>
    <property type="match status" value="1"/>
</dbReference>
<evidence type="ECO:0000313" key="2">
    <source>
        <dbReference type="EMBL" id="MCI0752403.1"/>
    </source>
</evidence>
<organism evidence="2 3">
    <name type="scientific">Teichococcus vastitatis</name>
    <dbReference type="NCBI Taxonomy" id="2307076"/>
    <lineage>
        <taxon>Bacteria</taxon>
        <taxon>Pseudomonadati</taxon>
        <taxon>Pseudomonadota</taxon>
        <taxon>Alphaproteobacteria</taxon>
        <taxon>Acetobacterales</taxon>
        <taxon>Roseomonadaceae</taxon>
        <taxon>Roseomonas</taxon>
    </lineage>
</organism>
<reference evidence="2 3" key="1">
    <citation type="submission" date="2022-03" db="EMBL/GenBank/DDBJ databases">
        <title>Complete genome analysis of Roseomonas KG 17.1 : a prolific producer of plant growth promoters.</title>
        <authorList>
            <person name="Saadouli I."/>
            <person name="Najjari A."/>
            <person name="Mosbah A."/>
            <person name="Ouzari H.I."/>
        </authorList>
    </citation>
    <scope>NUCLEOTIDE SEQUENCE [LARGE SCALE GENOMIC DNA]</scope>
    <source>
        <strain evidence="2 3">KG17-1</strain>
    </source>
</reference>
<sequence>MIFLCTACGTSYPEAAAPPDACPICQDERQYVPASGQGWIARDDLAKRHRNAWQRHEPGLFSLQTLPAFAINQRAFLLQTPQGNILWDCVALLDAATEALVHGLGGLSAIAISHPHYYTTMQDWAAAFGAPVHLHAADRDWIMRPSPALRLWEGDTLEAAPGVTLIRAGGHFPGGTVLHWTGTEDGAGALLPGDIVQVTPGARRVSFLWSYPNMMPLPAAEVRSIAARLAPWRYGRIYGAFTGQDVPRNGPAIVAASAARYVELLGGAARGAP</sequence>
<protein>
    <submittedName>
        <fullName evidence="2">MBL fold metallo-hydrolase</fullName>
    </submittedName>
</protein>
<name>A0ABS9VZF6_9PROT</name>
<feature type="domain" description="Metallo-beta-lactamase" evidence="1">
    <location>
        <begin position="72"/>
        <end position="241"/>
    </location>
</feature>
<gene>
    <name evidence="2" type="ORF">MON41_01330</name>
</gene>
<evidence type="ECO:0000313" key="3">
    <source>
        <dbReference type="Proteomes" id="UP001201985"/>
    </source>
</evidence>
<dbReference type="InterPro" id="IPR036866">
    <property type="entry name" value="RibonucZ/Hydroxyglut_hydro"/>
</dbReference>
<evidence type="ECO:0000259" key="1">
    <source>
        <dbReference type="SMART" id="SM00849"/>
    </source>
</evidence>
<dbReference type="RefSeq" id="WP_120009053.1">
    <property type="nucleotide sequence ID" value="NZ_JALBUU010000004.1"/>
</dbReference>
<dbReference type="PANTHER" id="PTHR36839">
    <property type="entry name" value="METALLO-BETA-LACTAMASE FAMILY PROTEIN (AFU_ORTHOLOGUE AFUA_5G12770)"/>
    <property type="match status" value="1"/>
</dbReference>
<dbReference type="EMBL" id="JALBUU010000004">
    <property type="protein sequence ID" value="MCI0752403.1"/>
    <property type="molecule type" value="Genomic_DNA"/>
</dbReference>
<dbReference type="Gene3D" id="3.60.15.10">
    <property type="entry name" value="Ribonuclease Z/Hydroxyacylglutathione hydrolase-like"/>
    <property type="match status" value="1"/>
</dbReference>
<accession>A0ABS9VZF6</accession>
<dbReference type="InterPro" id="IPR001279">
    <property type="entry name" value="Metallo-B-lactamas"/>
</dbReference>
<dbReference type="SUPFAM" id="SSF56281">
    <property type="entry name" value="Metallo-hydrolase/oxidoreductase"/>
    <property type="match status" value="1"/>
</dbReference>
<proteinExistence type="predicted"/>
<dbReference type="Proteomes" id="UP001201985">
    <property type="component" value="Unassembled WGS sequence"/>
</dbReference>
<comment type="caution">
    <text evidence="2">The sequence shown here is derived from an EMBL/GenBank/DDBJ whole genome shotgun (WGS) entry which is preliminary data.</text>
</comment>
<dbReference type="SMART" id="SM00849">
    <property type="entry name" value="Lactamase_B"/>
    <property type="match status" value="1"/>
</dbReference>